<keyword evidence="6" id="KW-1185">Reference proteome</keyword>
<evidence type="ECO:0000256" key="2">
    <source>
        <dbReference type="ARBA" id="ARBA00023026"/>
    </source>
</evidence>
<name>A0A9P1M9Q2_9PEZI</name>
<accession>A0A9P1M9Q2</accession>
<proteinExistence type="inferred from homology"/>
<protein>
    <recommendedName>
        <fullName evidence="4">LysM domain-containing protein</fullName>
    </recommendedName>
</protein>
<gene>
    <name evidence="5" type="ORF">PPNO1_LOCUS3287</name>
</gene>
<dbReference type="PANTHER" id="PTHR34997">
    <property type="entry name" value="AM15"/>
    <property type="match status" value="1"/>
</dbReference>
<dbReference type="InterPro" id="IPR018392">
    <property type="entry name" value="LysM"/>
</dbReference>
<dbReference type="PANTHER" id="PTHR34997:SF1">
    <property type="entry name" value="PEPTIDOGLYCAN-BINDING LYSIN DOMAIN"/>
    <property type="match status" value="1"/>
</dbReference>
<evidence type="ECO:0000313" key="5">
    <source>
        <dbReference type="EMBL" id="CAI4213540.1"/>
    </source>
</evidence>
<dbReference type="InterPro" id="IPR036779">
    <property type="entry name" value="LysM_dom_sf"/>
</dbReference>
<dbReference type="CDD" id="cd00118">
    <property type="entry name" value="LysM"/>
    <property type="match status" value="1"/>
</dbReference>
<comment type="similarity">
    <text evidence="3">Belongs to the secreted LysM effector family.</text>
</comment>
<dbReference type="Gene3D" id="3.10.350.10">
    <property type="entry name" value="LysM domain"/>
    <property type="match status" value="4"/>
</dbReference>
<keyword evidence="1" id="KW-0147">Chitin-binding</keyword>
<organism evidence="5 6">
    <name type="scientific">Parascedosporium putredinis</name>
    <dbReference type="NCBI Taxonomy" id="1442378"/>
    <lineage>
        <taxon>Eukaryota</taxon>
        <taxon>Fungi</taxon>
        <taxon>Dikarya</taxon>
        <taxon>Ascomycota</taxon>
        <taxon>Pezizomycotina</taxon>
        <taxon>Sordariomycetes</taxon>
        <taxon>Hypocreomycetidae</taxon>
        <taxon>Microascales</taxon>
        <taxon>Microascaceae</taxon>
        <taxon>Parascedosporium</taxon>
    </lineage>
</organism>
<dbReference type="Pfam" id="PF01476">
    <property type="entry name" value="LysM"/>
    <property type="match status" value="1"/>
</dbReference>
<evidence type="ECO:0000259" key="4">
    <source>
        <dbReference type="PROSITE" id="PS51782"/>
    </source>
</evidence>
<evidence type="ECO:0000313" key="6">
    <source>
        <dbReference type="Proteomes" id="UP000838763"/>
    </source>
</evidence>
<evidence type="ECO:0000256" key="1">
    <source>
        <dbReference type="ARBA" id="ARBA00022669"/>
    </source>
</evidence>
<keyword evidence="2" id="KW-0843">Virulence</keyword>
<dbReference type="AlphaFoldDB" id="A0A9P1M9Q2"/>
<dbReference type="GO" id="GO:0008061">
    <property type="term" value="F:chitin binding"/>
    <property type="evidence" value="ECO:0007669"/>
    <property type="project" value="UniProtKB-KW"/>
</dbReference>
<dbReference type="Proteomes" id="UP000838763">
    <property type="component" value="Unassembled WGS sequence"/>
</dbReference>
<dbReference type="EMBL" id="CALLCH030000008">
    <property type="protein sequence ID" value="CAI4213540.1"/>
    <property type="molecule type" value="Genomic_DNA"/>
</dbReference>
<sequence>MRPLSRYVFAALVASGVSNGAVQLLNIQKTTYPELSDTCISVLNQEVACHSLLKGTGDRDALAGIRRFFSREDLGRLCADECSRSLQVWMGRVSGACDGAAVVTGDFSTAVLAWAEIFREAFDSICLKDDNDRLCNTVLGDLMGIDPSNQQRTAEVASDAHCNTCFLSLLQTQLAMPLVSMEYLEKAFNTATSLCSETRFTLPTPPSSSVDWEVRVTRTNPEAPEPTPTCDGIEYSIDGKSCVEVATSAGTSTMKLIAANGLGAFCYGFPSSGSLCIPRDSTCTPYVIKYGDTCLSIAQNHETTFFRIVGWNPELGRDCKRIHRHVGYAICVSSPGGESVRPKPHITSISRSTKTWNLEGMTPVAQQPIATRMRTPDEFTIEVARGTRQDCRIYLVGGVTTQDEVIGGASTTACSDVAARYGIALENLLLWNPSLSRGPDCALLSDAQYCVQAFKIDSEGITDACVGTSTPKATDDCRQFHLRFGLVEEQFTAWNPAVGRKCENFVLGFNYCVRIEHYRPPGIVSTCNQFVTANKSSYRRDSCKFIEELYGLSHERFVAWNPALKYGCDIFAGYDYCVSIRKSFQRVPKDHGVLDQLGPPVED</sequence>
<dbReference type="InterPro" id="IPR052210">
    <property type="entry name" value="LysM1-like"/>
</dbReference>
<feature type="domain" description="LysM" evidence="4">
    <location>
        <begin position="284"/>
        <end position="332"/>
    </location>
</feature>
<evidence type="ECO:0000256" key="3">
    <source>
        <dbReference type="ARBA" id="ARBA00044955"/>
    </source>
</evidence>
<dbReference type="PROSITE" id="PS51782">
    <property type="entry name" value="LYSM"/>
    <property type="match status" value="1"/>
</dbReference>
<dbReference type="OrthoDB" id="5985073at2759"/>
<reference evidence="5" key="1">
    <citation type="submission" date="2022-11" db="EMBL/GenBank/DDBJ databases">
        <authorList>
            <person name="Scott C."/>
            <person name="Bruce N."/>
        </authorList>
    </citation>
    <scope>NUCLEOTIDE SEQUENCE</scope>
</reference>
<comment type="caution">
    <text evidence="5">The sequence shown here is derived from an EMBL/GenBank/DDBJ whole genome shotgun (WGS) entry which is preliminary data.</text>
</comment>
<dbReference type="SUPFAM" id="SSF54106">
    <property type="entry name" value="LysM domain"/>
    <property type="match status" value="1"/>
</dbReference>